<keyword evidence="10" id="KW-1185">Reference proteome</keyword>
<dbReference type="InterPro" id="IPR027359">
    <property type="entry name" value="Volt_channel_dom_sf"/>
</dbReference>
<evidence type="ECO:0000256" key="4">
    <source>
        <dbReference type="ARBA" id="ARBA00022989"/>
    </source>
</evidence>
<feature type="transmembrane region" description="Helical" evidence="7">
    <location>
        <begin position="88"/>
        <end position="107"/>
    </location>
</feature>
<evidence type="ECO:0000256" key="5">
    <source>
        <dbReference type="ARBA" id="ARBA00023136"/>
    </source>
</evidence>
<dbReference type="GO" id="GO:0001518">
    <property type="term" value="C:voltage-gated sodium channel complex"/>
    <property type="evidence" value="ECO:0007669"/>
    <property type="project" value="TreeGrafter"/>
</dbReference>
<dbReference type="InterPro" id="IPR011992">
    <property type="entry name" value="EF-hand-dom_pair"/>
</dbReference>
<keyword evidence="3" id="KW-0106">Calcium</keyword>
<dbReference type="InterPro" id="IPR018247">
    <property type="entry name" value="EF_Hand_1_Ca_BS"/>
</dbReference>
<feature type="transmembrane region" description="Helical" evidence="7">
    <location>
        <begin position="236"/>
        <end position="259"/>
    </location>
</feature>
<protein>
    <recommendedName>
        <fullName evidence="8">Ion transport domain-containing protein</fullName>
    </recommendedName>
</protein>
<gene>
    <name evidence="9" type="ORF">SNAT2548_LOCUS23597</name>
</gene>
<accession>A0A812RCI0</accession>
<feature type="transmembrane region" description="Helical" evidence="7">
    <location>
        <begin position="311"/>
        <end position="335"/>
    </location>
</feature>
<dbReference type="Gene3D" id="1.10.238.10">
    <property type="entry name" value="EF-hand"/>
    <property type="match status" value="1"/>
</dbReference>
<keyword evidence="5 7" id="KW-0472">Membrane</keyword>
<evidence type="ECO:0000259" key="8">
    <source>
        <dbReference type="Pfam" id="PF00520"/>
    </source>
</evidence>
<feature type="transmembrane region" description="Helical" evidence="7">
    <location>
        <begin position="127"/>
        <end position="147"/>
    </location>
</feature>
<evidence type="ECO:0000256" key="7">
    <source>
        <dbReference type="SAM" id="Phobius"/>
    </source>
</evidence>
<dbReference type="PANTHER" id="PTHR10037">
    <property type="entry name" value="VOLTAGE-GATED CATION CHANNEL CALCIUM AND SODIUM"/>
    <property type="match status" value="1"/>
</dbReference>
<comment type="caution">
    <text evidence="9">The sequence shown here is derived from an EMBL/GenBank/DDBJ whole genome shotgun (WGS) entry which is preliminary data.</text>
</comment>
<feature type="coiled-coil region" evidence="6">
    <location>
        <begin position="446"/>
        <end position="473"/>
    </location>
</feature>
<dbReference type="Gene3D" id="1.10.287.70">
    <property type="match status" value="1"/>
</dbReference>
<name>A0A812RCI0_9DINO</name>
<reference evidence="9" key="1">
    <citation type="submission" date="2021-02" db="EMBL/GenBank/DDBJ databases">
        <authorList>
            <person name="Dougan E. K."/>
            <person name="Rhodes N."/>
            <person name="Thang M."/>
            <person name="Chan C."/>
        </authorList>
    </citation>
    <scope>NUCLEOTIDE SEQUENCE</scope>
</reference>
<evidence type="ECO:0000313" key="10">
    <source>
        <dbReference type="Proteomes" id="UP000604046"/>
    </source>
</evidence>
<dbReference type="AlphaFoldDB" id="A0A812RCI0"/>
<keyword evidence="2 7" id="KW-0812">Transmembrane</keyword>
<evidence type="ECO:0000256" key="1">
    <source>
        <dbReference type="ARBA" id="ARBA00004141"/>
    </source>
</evidence>
<evidence type="ECO:0000313" key="9">
    <source>
        <dbReference type="EMBL" id="CAE7434528.1"/>
    </source>
</evidence>
<dbReference type="OrthoDB" id="433927at2759"/>
<proteinExistence type="predicted"/>
<dbReference type="EMBL" id="CAJNDS010002327">
    <property type="protein sequence ID" value="CAE7434528.1"/>
    <property type="molecule type" value="Genomic_DNA"/>
</dbReference>
<organism evidence="9 10">
    <name type="scientific">Symbiodinium natans</name>
    <dbReference type="NCBI Taxonomy" id="878477"/>
    <lineage>
        <taxon>Eukaryota</taxon>
        <taxon>Sar</taxon>
        <taxon>Alveolata</taxon>
        <taxon>Dinophyceae</taxon>
        <taxon>Suessiales</taxon>
        <taxon>Symbiodiniaceae</taxon>
        <taxon>Symbiodinium</taxon>
    </lineage>
</organism>
<keyword evidence="4 7" id="KW-1133">Transmembrane helix</keyword>
<dbReference type="PROSITE" id="PS00018">
    <property type="entry name" value="EF_HAND_1"/>
    <property type="match status" value="1"/>
</dbReference>
<dbReference type="Gene3D" id="1.20.120.350">
    <property type="entry name" value="Voltage-gated potassium channels. Chain C"/>
    <property type="match status" value="1"/>
</dbReference>
<evidence type="ECO:0000256" key="3">
    <source>
        <dbReference type="ARBA" id="ARBA00022837"/>
    </source>
</evidence>
<dbReference type="Pfam" id="PF00520">
    <property type="entry name" value="Ion_trans"/>
    <property type="match status" value="1"/>
</dbReference>
<dbReference type="PANTHER" id="PTHR10037:SF62">
    <property type="entry name" value="SODIUM CHANNEL PROTEIN 60E"/>
    <property type="match status" value="1"/>
</dbReference>
<sequence length="507" mass="57476">MEMFGQLHSAVNDGNDGWYVVMFPALQMASHKEGEEGLDSYDLARRQGSKVDKFKKMKSEEASLAKSEEQPTQWGIVRKWCARIVKSAFCEIFFALMIVSNSAYLGIQLEWSSQNRDRTAEQQDVFLVLNIAYAIVFLVEVCLRLVASGFKEYFLASGWSWNWLDVFVVTSTWVELVVGFVEVDGNDGGLSNSNLRLLRVIKVSRLARVLRVLRVVQYVRPLRTLMHCLVDTTKSFVWSLMLLLLMMYVFGLLFTDAAIDYLRNPSRSGSMDLDVFFGTVPASISTLFRSISNGMDWATAADSLARIDPLWAQLFNFYIAFISFAVLNVMTGVFCNSAIKAAERDHEMVIHSLLKSRKEFKELVANLFQKIDDLGLGMITISEFERHFNDEAVRAFFESLEMGAVDAWTLFASLDADGDNVISLRDFTERCIQLHGPARSVDLYALTQQNVKLRQQMQTIEDLQIQIDRHVRSRPRVGLATATSKSMKDLQSTLSEFAEADSTDCRV</sequence>
<dbReference type="GO" id="GO:0005248">
    <property type="term" value="F:voltage-gated sodium channel activity"/>
    <property type="evidence" value="ECO:0007669"/>
    <property type="project" value="TreeGrafter"/>
</dbReference>
<evidence type="ECO:0000256" key="2">
    <source>
        <dbReference type="ARBA" id="ARBA00022692"/>
    </source>
</evidence>
<dbReference type="SUPFAM" id="SSF47473">
    <property type="entry name" value="EF-hand"/>
    <property type="match status" value="1"/>
</dbReference>
<dbReference type="InterPro" id="IPR005821">
    <property type="entry name" value="Ion_trans_dom"/>
</dbReference>
<dbReference type="Proteomes" id="UP000604046">
    <property type="component" value="Unassembled WGS sequence"/>
</dbReference>
<dbReference type="SUPFAM" id="SSF81324">
    <property type="entry name" value="Voltage-gated potassium channels"/>
    <property type="match status" value="1"/>
</dbReference>
<feature type="domain" description="Ion transport" evidence="8">
    <location>
        <begin position="89"/>
        <end position="337"/>
    </location>
</feature>
<comment type="subcellular location">
    <subcellularLocation>
        <location evidence="1">Membrane</location>
        <topology evidence="1">Multi-pass membrane protein</topology>
    </subcellularLocation>
</comment>
<evidence type="ECO:0000256" key="6">
    <source>
        <dbReference type="SAM" id="Coils"/>
    </source>
</evidence>
<keyword evidence="6" id="KW-0175">Coiled coil</keyword>
<dbReference type="InterPro" id="IPR043203">
    <property type="entry name" value="VGCC_Ca_Na"/>
</dbReference>